<reference evidence="3 4" key="1">
    <citation type="journal article" date="2017" name="Genome Biol.">
        <title>New reference genome sequences of hot pepper reveal the massive evolution of plant disease-resistance genes by retroduplication.</title>
        <authorList>
            <person name="Kim S."/>
            <person name="Park J."/>
            <person name="Yeom S.I."/>
            <person name="Kim Y.M."/>
            <person name="Seo E."/>
            <person name="Kim K.T."/>
            <person name="Kim M.S."/>
            <person name="Lee J.M."/>
            <person name="Cheong K."/>
            <person name="Shin H.S."/>
            <person name="Kim S.B."/>
            <person name="Han K."/>
            <person name="Lee J."/>
            <person name="Park M."/>
            <person name="Lee H.A."/>
            <person name="Lee H.Y."/>
            <person name="Lee Y."/>
            <person name="Oh S."/>
            <person name="Lee J.H."/>
            <person name="Choi E."/>
            <person name="Choi E."/>
            <person name="Lee S.E."/>
            <person name="Jeon J."/>
            <person name="Kim H."/>
            <person name="Choi G."/>
            <person name="Song H."/>
            <person name="Lee J."/>
            <person name="Lee S.C."/>
            <person name="Kwon J.K."/>
            <person name="Lee H.Y."/>
            <person name="Koo N."/>
            <person name="Hong Y."/>
            <person name="Kim R.W."/>
            <person name="Kang W.H."/>
            <person name="Huh J.H."/>
            <person name="Kang B.C."/>
            <person name="Yang T.J."/>
            <person name="Lee Y.H."/>
            <person name="Bennetzen J.L."/>
            <person name="Choi D."/>
        </authorList>
    </citation>
    <scope>NUCLEOTIDE SEQUENCE [LARGE SCALE GENOMIC DNA]</scope>
    <source>
        <strain evidence="4">cv. PBC81</strain>
    </source>
</reference>
<dbReference type="EMBL" id="MLFT02000002">
    <property type="protein sequence ID" value="PHT56992.1"/>
    <property type="molecule type" value="Genomic_DNA"/>
</dbReference>
<dbReference type="PANTHER" id="PTHR47389">
    <property type="entry name" value="OS09G0436400 PROTEIN"/>
    <property type="match status" value="1"/>
</dbReference>
<evidence type="ECO:0000256" key="1">
    <source>
        <dbReference type="ARBA" id="ARBA00010541"/>
    </source>
</evidence>
<dbReference type="InterPro" id="IPR001478">
    <property type="entry name" value="PDZ"/>
</dbReference>
<gene>
    <name evidence="3" type="ORF">CQW23_05478</name>
</gene>
<dbReference type="SUPFAM" id="SSF50156">
    <property type="entry name" value="PDZ domain-like"/>
    <property type="match status" value="1"/>
</dbReference>
<dbReference type="Pfam" id="PF00595">
    <property type="entry name" value="PDZ"/>
    <property type="match status" value="1"/>
</dbReference>
<feature type="domain" description="PDZ" evidence="2">
    <location>
        <begin position="320"/>
        <end position="356"/>
    </location>
</feature>
<reference evidence="4" key="2">
    <citation type="journal article" date="2017" name="J. Anim. Genet.">
        <title>Multiple reference genome sequences of hot pepper reveal the massive evolution of plant disease resistance genes by retroduplication.</title>
        <authorList>
            <person name="Kim S."/>
            <person name="Park J."/>
            <person name="Yeom S.-I."/>
            <person name="Kim Y.-M."/>
            <person name="Seo E."/>
            <person name="Kim K.-T."/>
            <person name="Kim M.-S."/>
            <person name="Lee J.M."/>
            <person name="Cheong K."/>
            <person name="Shin H.-S."/>
            <person name="Kim S.-B."/>
            <person name="Han K."/>
            <person name="Lee J."/>
            <person name="Park M."/>
            <person name="Lee H.-A."/>
            <person name="Lee H.-Y."/>
            <person name="Lee Y."/>
            <person name="Oh S."/>
            <person name="Lee J.H."/>
            <person name="Choi E."/>
            <person name="Choi E."/>
            <person name="Lee S.E."/>
            <person name="Jeon J."/>
            <person name="Kim H."/>
            <person name="Choi G."/>
            <person name="Song H."/>
            <person name="Lee J."/>
            <person name="Lee S.-C."/>
            <person name="Kwon J.-K."/>
            <person name="Lee H.-Y."/>
            <person name="Koo N."/>
            <person name="Hong Y."/>
            <person name="Kim R.W."/>
            <person name="Kang W.-H."/>
            <person name="Huh J.H."/>
            <person name="Kang B.-C."/>
            <person name="Yang T.-J."/>
            <person name="Lee Y.-H."/>
            <person name="Bennetzen J.L."/>
            <person name="Choi D."/>
        </authorList>
    </citation>
    <scope>NUCLEOTIDE SEQUENCE [LARGE SCALE GENOMIC DNA]</scope>
    <source>
        <strain evidence="4">cv. PBC81</strain>
    </source>
</reference>
<evidence type="ECO:0000313" key="3">
    <source>
        <dbReference type="EMBL" id="PHT56992.1"/>
    </source>
</evidence>
<dbReference type="InterPro" id="IPR001940">
    <property type="entry name" value="Peptidase_S1C"/>
</dbReference>
<feature type="non-terminal residue" evidence="3">
    <location>
        <position position="356"/>
    </location>
</feature>
<dbReference type="STRING" id="33114.A0A2G2XHL7"/>
<name>A0A2G2XHL7_CAPBA</name>
<protein>
    <recommendedName>
        <fullName evidence="2">PDZ domain-containing protein</fullName>
    </recommendedName>
</protein>
<dbReference type="GO" id="GO:0004252">
    <property type="term" value="F:serine-type endopeptidase activity"/>
    <property type="evidence" value="ECO:0007669"/>
    <property type="project" value="InterPro"/>
</dbReference>
<keyword evidence="4" id="KW-1185">Reference proteome</keyword>
<dbReference type="InterPro" id="IPR036034">
    <property type="entry name" value="PDZ_sf"/>
</dbReference>
<dbReference type="Pfam" id="PF13365">
    <property type="entry name" value="Trypsin_2"/>
    <property type="match status" value="1"/>
</dbReference>
<proteinExistence type="inferred from homology"/>
<dbReference type="SUPFAM" id="SSF50494">
    <property type="entry name" value="Trypsin-like serine proteases"/>
    <property type="match status" value="1"/>
</dbReference>
<dbReference type="PANTHER" id="PTHR47389:SF4">
    <property type="entry name" value="OS09G0436400 PROTEIN"/>
    <property type="match status" value="1"/>
</dbReference>
<dbReference type="InterPro" id="IPR009003">
    <property type="entry name" value="Peptidase_S1_PA"/>
</dbReference>
<accession>A0A2G2XHL7</accession>
<dbReference type="AlphaFoldDB" id="A0A2G2XHL7"/>
<dbReference type="PROSITE" id="PS50106">
    <property type="entry name" value="PDZ"/>
    <property type="match status" value="1"/>
</dbReference>
<evidence type="ECO:0000259" key="2">
    <source>
        <dbReference type="PROSITE" id="PS50106"/>
    </source>
</evidence>
<dbReference type="PRINTS" id="PR00834">
    <property type="entry name" value="PROTEASES2C"/>
</dbReference>
<dbReference type="OrthoDB" id="4217619at2759"/>
<organism evidence="3 4">
    <name type="scientific">Capsicum baccatum</name>
    <name type="common">Peruvian pepper</name>
    <dbReference type="NCBI Taxonomy" id="33114"/>
    <lineage>
        <taxon>Eukaryota</taxon>
        <taxon>Viridiplantae</taxon>
        <taxon>Streptophyta</taxon>
        <taxon>Embryophyta</taxon>
        <taxon>Tracheophyta</taxon>
        <taxon>Spermatophyta</taxon>
        <taxon>Magnoliopsida</taxon>
        <taxon>eudicotyledons</taxon>
        <taxon>Gunneridae</taxon>
        <taxon>Pentapetalae</taxon>
        <taxon>asterids</taxon>
        <taxon>lamiids</taxon>
        <taxon>Solanales</taxon>
        <taxon>Solanaceae</taxon>
        <taxon>Solanoideae</taxon>
        <taxon>Capsiceae</taxon>
        <taxon>Capsicum</taxon>
    </lineage>
</organism>
<dbReference type="GO" id="GO:0006508">
    <property type="term" value="P:proteolysis"/>
    <property type="evidence" value="ECO:0007669"/>
    <property type="project" value="InterPro"/>
</dbReference>
<comment type="caution">
    <text evidence="3">The sequence shown here is derived from an EMBL/GenBank/DDBJ whole genome shotgun (WGS) entry which is preliminary data.</text>
</comment>
<dbReference type="Proteomes" id="UP000224567">
    <property type="component" value="Unassembled WGS sequence"/>
</dbReference>
<sequence length="356" mass="39976">MSLDSYIKKWLGPLHPAWKREAKQPRYRQEIFGEIRDEFEKSRNSLPRQVMFNLYPQNENIDIYTKRASLKASPSVVFLQFFSGEDATCECSGFIIESTNTYTIILTAASTSFETDDTKVIVHVSDGRSFDGQIEAYDLHYNIAAIKIQLDTLLPTASLAYLDDSITIDPSHNVKEESFQLRPHSSSFNIIPGDLVIALGRFIRHPYFQGHSIMAAPGLFSISRCLHDCKELFTASCRITSCGIGGPLINRFGGVIGICLHDDISTAFLPINIASIWWEHYKKYGKTRRPWLGMGVTNLYAAPIEILERIIQKFPDVLKGVIVEEVVPGSSAEAAGIKYNDVIIQFGGKRIECVLE</sequence>
<dbReference type="Gene3D" id="2.40.10.120">
    <property type="match status" value="1"/>
</dbReference>
<dbReference type="Gene3D" id="2.30.42.10">
    <property type="match status" value="1"/>
</dbReference>
<comment type="similarity">
    <text evidence="1">Belongs to the peptidase S1C family.</text>
</comment>
<evidence type="ECO:0000313" key="4">
    <source>
        <dbReference type="Proteomes" id="UP000224567"/>
    </source>
</evidence>